<evidence type="ECO:0000259" key="9">
    <source>
        <dbReference type="Pfam" id="PF00501"/>
    </source>
</evidence>
<dbReference type="PANTHER" id="PTHR24095">
    <property type="entry name" value="ACETYL-COENZYME A SYNTHETASE"/>
    <property type="match status" value="1"/>
</dbReference>
<dbReference type="InterPro" id="IPR011904">
    <property type="entry name" value="Ac_CoA_lig"/>
</dbReference>
<dbReference type="GO" id="GO:0003987">
    <property type="term" value="F:acetate-CoA ligase activity"/>
    <property type="evidence" value="ECO:0007669"/>
    <property type="project" value="UniProtKB-UniRule"/>
</dbReference>
<dbReference type="Gene3D" id="3.40.50.12780">
    <property type="entry name" value="N-terminal domain of ligase-like"/>
    <property type="match status" value="1"/>
</dbReference>
<dbReference type="InterPro" id="IPR000873">
    <property type="entry name" value="AMP-dep_synth/lig_dom"/>
</dbReference>
<feature type="domain" description="Acetyl-coenzyme A synthetase N-terminal" evidence="11">
    <location>
        <begin position="8"/>
        <end position="64"/>
    </location>
</feature>
<dbReference type="SUPFAM" id="SSF56801">
    <property type="entry name" value="Acetyl-CoA synthetase-like"/>
    <property type="match status" value="1"/>
</dbReference>
<evidence type="ECO:0000256" key="8">
    <source>
        <dbReference type="RuleBase" id="RU361147"/>
    </source>
</evidence>
<dbReference type="Proteomes" id="UP000813385">
    <property type="component" value="Unassembled WGS sequence"/>
</dbReference>
<comment type="catalytic activity">
    <reaction evidence="1 8">
        <text>acetate + ATP + CoA = acetyl-CoA + AMP + diphosphate</text>
        <dbReference type="Rhea" id="RHEA:23176"/>
        <dbReference type="ChEBI" id="CHEBI:30089"/>
        <dbReference type="ChEBI" id="CHEBI:30616"/>
        <dbReference type="ChEBI" id="CHEBI:33019"/>
        <dbReference type="ChEBI" id="CHEBI:57287"/>
        <dbReference type="ChEBI" id="CHEBI:57288"/>
        <dbReference type="ChEBI" id="CHEBI:456215"/>
        <dbReference type="EC" id="6.2.1.1"/>
    </reaction>
</comment>
<dbReference type="GO" id="GO:0005524">
    <property type="term" value="F:ATP binding"/>
    <property type="evidence" value="ECO:0007669"/>
    <property type="project" value="UniProtKB-UniRule"/>
</dbReference>
<evidence type="ECO:0000256" key="4">
    <source>
        <dbReference type="ARBA" id="ARBA00022598"/>
    </source>
</evidence>
<reference evidence="12" key="1">
    <citation type="journal article" date="2021" name="Nat. Commun.">
        <title>Genetic determinants of endophytism in the Arabidopsis root mycobiome.</title>
        <authorList>
            <person name="Mesny F."/>
            <person name="Miyauchi S."/>
            <person name="Thiergart T."/>
            <person name="Pickel B."/>
            <person name="Atanasova L."/>
            <person name="Karlsson M."/>
            <person name="Huettel B."/>
            <person name="Barry K.W."/>
            <person name="Haridas S."/>
            <person name="Chen C."/>
            <person name="Bauer D."/>
            <person name="Andreopoulos W."/>
            <person name="Pangilinan J."/>
            <person name="LaButti K."/>
            <person name="Riley R."/>
            <person name="Lipzen A."/>
            <person name="Clum A."/>
            <person name="Drula E."/>
            <person name="Henrissat B."/>
            <person name="Kohler A."/>
            <person name="Grigoriev I.V."/>
            <person name="Martin F.M."/>
            <person name="Hacquard S."/>
        </authorList>
    </citation>
    <scope>NUCLEOTIDE SEQUENCE</scope>
    <source>
        <strain evidence="12">MPI-CAGE-AT-0016</strain>
    </source>
</reference>
<sequence>MSAAMSEYSKLYDQSIHDPQRFWGIFARNFLSWDHDFHTTQNGSFAGGDVSWFLGGRLNASFNCIDRHALRCPNKIAINYVSDDGTNDCSLTYRELLAQVCSLAGTLRAMGVNKGDVVTIYLPMIPEAAIAMLACARIGAVHSVVFAGFSADALADRIVDARSRVLITADEGRRGGKAVRLKEVVDEAVAKPSCAGLVSSVLVHRHVGVENLPWTEGRDRWWREEQERQPRYIEPVSISAEDPLFLLYTSGSTGKPKGVQHTIGGYLLGAATTGKYVLGLGQNDRLFCAGDVGWITGHTYAVYSPLILGATTVIFEGTPVFPTPSRYWEIVDRLQVTHFYAAPTALRLLKRLGNDHITPFAMQHLRVLASVGEPIAPDVWTWYHDVVGQEKCSVVDTYWQTETGSHVVAPLAGVTPTKPGAATLPFFGIEPVLLEPVTGTPVEGDGVEGVLAFKQPWPSMARTILGDHKRFVDTYLKVYEGYYFTGDRASRDADGHYWILGRVDDVINVSGHRLSTAEIEAALLSHASVGEAAVVGVNDELTGQAVVAFISTTAASEDPADLAGRLRRHVRESIGAFAAPKKVVVVDDLPKTRSGKIMRRILRKIAAGEQDQLGDLSTLADPSVVERIIHAVHG</sequence>
<dbReference type="GO" id="GO:0005829">
    <property type="term" value="C:cytosol"/>
    <property type="evidence" value="ECO:0007669"/>
    <property type="project" value="TreeGrafter"/>
</dbReference>
<keyword evidence="13" id="KW-1185">Reference proteome</keyword>
<keyword evidence="6 8" id="KW-0067">ATP-binding</keyword>
<gene>
    <name evidence="12" type="ORF">B0T11DRAFT_346720</name>
</gene>
<dbReference type="EC" id="6.2.1.1" evidence="3 8"/>
<keyword evidence="5 8" id="KW-0547">Nucleotide-binding</keyword>
<dbReference type="GO" id="GO:0016208">
    <property type="term" value="F:AMP binding"/>
    <property type="evidence" value="ECO:0007669"/>
    <property type="project" value="InterPro"/>
</dbReference>
<dbReference type="Gene3D" id="3.30.300.30">
    <property type="match status" value="1"/>
</dbReference>
<evidence type="ECO:0000256" key="1">
    <source>
        <dbReference type="ARBA" id="ARBA00000131"/>
    </source>
</evidence>
<name>A0A8K0TQN5_9PEZI</name>
<evidence type="ECO:0000256" key="6">
    <source>
        <dbReference type="ARBA" id="ARBA00022840"/>
    </source>
</evidence>
<evidence type="ECO:0000256" key="3">
    <source>
        <dbReference type="ARBA" id="ARBA00013275"/>
    </source>
</evidence>
<dbReference type="InterPro" id="IPR042099">
    <property type="entry name" value="ANL_N_sf"/>
</dbReference>
<evidence type="ECO:0000256" key="5">
    <source>
        <dbReference type="ARBA" id="ARBA00022741"/>
    </source>
</evidence>
<organism evidence="12 13">
    <name type="scientific">Plectosphaerella cucumerina</name>
    <dbReference type="NCBI Taxonomy" id="40658"/>
    <lineage>
        <taxon>Eukaryota</taxon>
        <taxon>Fungi</taxon>
        <taxon>Dikarya</taxon>
        <taxon>Ascomycota</taxon>
        <taxon>Pezizomycotina</taxon>
        <taxon>Sordariomycetes</taxon>
        <taxon>Hypocreomycetidae</taxon>
        <taxon>Glomerellales</taxon>
        <taxon>Plectosphaerellaceae</taxon>
        <taxon>Plectosphaerella</taxon>
    </lineage>
</organism>
<dbReference type="PANTHER" id="PTHR24095:SF14">
    <property type="entry name" value="ACETYL-COENZYME A SYNTHETASE 1"/>
    <property type="match status" value="1"/>
</dbReference>
<evidence type="ECO:0000259" key="10">
    <source>
        <dbReference type="Pfam" id="PF13193"/>
    </source>
</evidence>
<dbReference type="Pfam" id="PF00501">
    <property type="entry name" value="AMP-binding"/>
    <property type="match status" value="1"/>
</dbReference>
<dbReference type="CDD" id="cd05966">
    <property type="entry name" value="ACS"/>
    <property type="match status" value="1"/>
</dbReference>
<accession>A0A8K0TQN5</accession>
<feature type="domain" description="AMP-binding enzyme C-terminal" evidence="10">
    <location>
        <begin position="518"/>
        <end position="596"/>
    </location>
</feature>
<dbReference type="AlphaFoldDB" id="A0A8K0TQN5"/>
<dbReference type="FunFam" id="3.30.300.30:FF:000004">
    <property type="entry name" value="Acetyl-coenzyme A synthetase"/>
    <property type="match status" value="1"/>
</dbReference>
<dbReference type="InterPro" id="IPR020845">
    <property type="entry name" value="AMP-binding_CS"/>
</dbReference>
<evidence type="ECO:0000256" key="2">
    <source>
        <dbReference type="ARBA" id="ARBA00006432"/>
    </source>
</evidence>
<evidence type="ECO:0000256" key="7">
    <source>
        <dbReference type="ARBA" id="ARBA00073617"/>
    </source>
</evidence>
<dbReference type="GO" id="GO:0019427">
    <property type="term" value="P:acetyl-CoA biosynthetic process from acetate"/>
    <property type="evidence" value="ECO:0007669"/>
    <property type="project" value="InterPro"/>
</dbReference>
<proteinExistence type="inferred from homology"/>
<dbReference type="OrthoDB" id="1706066at2759"/>
<dbReference type="PROSITE" id="PS00455">
    <property type="entry name" value="AMP_BINDING"/>
    <property type="match status" value="1"/>
</dbReference>
<dbReference type="InterPro" id="IPR045851">
    <property type="entry name" value="AMP-bd_C_sf"/>
</dbReference>
<dbReference type="FunFam" id="3.40.50.12780:FF:000001">
    <property type="entry name" value="Acetyl-coenzyme A synthetase"/>
    <property type="match status" value="1"/>
</dbReference>
<dbReference type="InterPro" id="IPR025110">
    <property type="entry name" value="AMP-bd_C"/>
</dbReference>
<keyword evidence="4 8" id="KW-0436">Ligase</keyword>
<evidence type="ECO:0000313" key="13">
    <source>
        <dbReference type="Proteomes" id="UP000813385"/>
    </source>
</evidence>
<evidence type="ECO:0000259" key="11">
    <source>
        <dbReference type="Pfam" id="PF16177"/>
    </source>
</evidence>
<dbReference type="Pfam" id="PF13193">
    <property type="entry name" value="AMP-binding_C"/>
    <property type="match status" value="1"/>
</dbReference>
<dbReference type="NCBIfam" id="NF001208">
    <property type="entry name" value="PRK00174.1"/>
    <property type="match status" value="1"/>
</dbReference>
<comment type="similarity">
    <text evidence="2 8">Belongs to the ATP-dependent AMP-binding enzyme family.</text>
</comment>
<dbReference type="InterPro" id="IPR032387">
    <property type="entry name" value="ACAS_N"/>
</dbReference>
<dbReference type="NCBIfam" id="TIGR02188">
    <property type="entry name" value="Ac_CoA_lig_AcsA"/>
    <property type="match status" value="1"/>
</dbReference>
<protein>
    <recommendedName>
        <fullName evidence="7 8">Acetyl-coenzyme A synthetase</fullName>
        <ecNumber evidence="3 8">6.2.1.1</ecNumber>
    </recommendedName>
</protein>
<dbReference type="EMBL" id="JAGPXD010000001">
    <property type="protein sequence ID" value="KAH7376628.1"/>
    <property type="molecule type" value="Genomic_DNA"/>
</dbReference>
<feature type="domain" description="AMP-dependent synthetase/ligase" evidence="9">
    <location>
        <begin position="66"/>
        <end position="457"/>
    </location>
</feature>
<evidence type="ECO:0000313" key="12">
    <source>
        <dbReference type="EMBL" id="KAH7376628.1"/>
    </source>
</evidence>
<dbReference type="Pfam" id="PF16177">
    <property type="entry name" value="ACAS_N"/>
    <property type="match status" value="1"/>
</dbReference>
<comment type="caution">
    <text evidence="12">The sequence shown here is derived from an EMBL/GenBank/DDBJ whole genome shotgun (WGS) entry which is preliminary data.</text>
</comment>